<evidence type="ECO:0000313" key="5">
    <source>
        <dbReference type="Proteomes" id="UP000187283"/>
    </source>
</evidence>
<gene>
    <name evidence="4" type="ORF">AYI70_g417</name>
</gene>
<evidence type="ECO:0000259" key="3">
    <source>
        <dbReference type="PROSITE" id="PS50069"/>
    </source>
</evidence>
<dbReference type="PROSITE" id="PS50069">
    <property type="entry name" value="CULLIN_2"/>
    <property type="match status" value="1"/>
</dbReference>
<comment type="similarity">
    <text evidence="1 2">Belongs to the cullin family.</text>
</comment>
<name>A0A1R1YGW2_9FUNG</name>
<evidence type="ECO:0000256" key="2">
    <source>
        <dbReference type="RuleBase" id="RU003829"/>
    </source>
</evidence>
<dbReference type="InterPro" id="IPR045093">
    <property type="entry name" value="Cullin"/>
</dbReference>
<dbReference type="EMBL" id="LSSN01000066">
    <property type="protein sequence ID" value="OMJ26123.1"/>
    <property type="molecule type" value="Genomic_DNA"/>
</dbReference>
<accession>A0A1R1YGW2</accession>
<dbReference type="Gene3D" id="1.20.1310.10">
    <property type="entry name" value="Cullin Repeats"/>
    <property type="match status" value="1"/>
</dbReference>
<dbReference type="Proteomes" id="UP000187283">
    <property type="component" value="Unassembled WGS sequence"/>
</dbReference>
<dbReference type="Pfam" id="PF00888">
    <property type="entry name" value="Cullin"/>
    <property type="match status" value="1"/>
</dbReference>
<dbReference type="AlphaFoldDB" id="A0A1R1YGW2"/>
<reference evidence="4 5" key="1">
    <citation type="submission" date="2017-01" db="EMBL/GenBank/DDBJ databases">
        <authorList>
            <person name="Mah S.A."/>
            <person name="Swanson W.J."/>
            <person name="Moy G.W."/>
            <person name="Vacquier V.D."/>
        </authorList>
    </citation>
    <scope>NUCLEOTIDE SEQUENCE [LARGE SCALE GENOMIC DNA]</scope>
    <source>
        <strain evidence="4 5">GSMNP</strain>
    </source>
</reference>
<evidence type="ECO:0000313" key="4">
    <source>
        <dbReference type="EMBL" id="OMJ26123.1"/>
    </source>
</evidence>
<keyword evidence="5" id="KW-1185">Reference proteome</keyword>
<protein>
    <submittedName>
        <fullName evidence="4">Cullin-4B</fullName>
    </submittedName>
</protein>
<dbReference type="GO" id="GO:0006511">
    <property type="term" value="P:ubiquitin-dependent protein catabolic process"/>
    <property type="evidence" value="ECO:0007669"/>
    <property type="project" value="InterPro"/>
</dbReference>
<dbReference type="InterPro" id="IPR036317">
    <property type="entry name" value="Cullin_homology_sf"/>
</dbReference>
<feature type="domain" description="Cullin family profile" evidence="3">
    <location>
        <begin position="33"/>
        <end position="108"/>
    </location>
</feature>
<dbReference type="OrthoDB" id="27073at2759"/>
<comment type="caution">
    <text evidence="4">The sequence shown here is derived from an EMBL/GenBank/DDBJ whole genome shotgun (WGS) entry which is preliminary data.</text>
</comment>
<sequence length="112" mass="13248">MDNILTKCFFDNEKFNHTLTEAFEFIINSQQSRLAKLISKHLDEKLKSKHINGPDIEKSFDEVMKLFRFLDSKLSFEIYYKSDMSKRLLSSKSFSKESEMLLLMKLRTGKII</sequence>
<evidence type="ECO:0000256" key="1">
    <source>
        <dbReference type="PROSITE-ProRule" id="PRU00330"/>
    </source>
</evidence>
<dbReference type="GO" id="GO:0031625">
    <property type="term" value="F:ubiquitin protein ligase binding"/>
    <property type="evidence" value="ECO:0007669"/>
    <property type="project" value="InterPro"/>
</dbReference>
<dbReference type="STRING" id="133412.A0A1R1YGW2"/>
<dbReference type="PANTHER" id="PTHR11932">
    <property type="entry name" value="CULLIN"/>
    <property type="match status" value="1"/>
</dbReference>
<organism evidence="4 5">
    <name type="scientific">Smittium culicis</name>
    <dbReference type="NCBI Taxonomy" id="133412"/>
    <lineage>
        <taxon>Eukaryota</taxon>
        <taxon>Fungi</taxon>
        <taxon>Fungi incertae sedis</taxon>
        <taxon>Zoopagomycota</taxon>
        <taxon>Kickxellomycotina</taxon>
        <taxon>Harpellomycetes</taxon>
        <taxon>Harpellales</taxon>
        <taxon>Legeriomycetaceae</taxon>
        <taxon>Smittium</taxon>
    </lineage>
</organism>
<dbReference type="InterPro" id="IPR001373">
    <property type="entry name" value="Cullin_N"/>
</dbReference>
<proteinExistence type="inferred from homology"/>
<dbReference type="SUPFAM" id="SSF75632">
    <property type="entry name" value="Cullin homology domain"/>
    <property type="match status" value="1"/>
</dbReference>
<dbReference type="InterPro" id="IPR016158">
    <property type="entry name" value="Cullin_homology"/>
</dbReference>